<dbReference type="CDD" id="cd00063">
    <property type="entry name" value="FN3"/>
    <property type="match status" value="1"/>
</dbReference>
<reference evidence="5 6" key="1">
    <citation type="submission" date="2018-05" db="EMBL/GenBank/DDBJ databases">
        <title>Marinifilum breve JC075T sp. nov., a marine bacterium isolated from Yongle Blue Hole in the South China Sea.</title>
        <authorList>
            <person name="Fu T."/>
        </authorList>
    </citation>
    <scope>NUCLEOTIDE SEQUENCE [LARGE SCALE GENOMIC DNA]</scope>
    <source>
        <strain evidence="5 6">JC075</strain>
    </source>
</reference>
<dbReference type="Pfam" id="PF07494">
    <property type="entry name" value="Reg_prop"/>
    <property type="match status" value="1"/>
</dbReference>
<keyword evidence="6" id="KW-1185">Reference proteome</keyword>
<organism evidence="5 6">
    <name type="scientific">Marinifilum breve</name>
    <dbReference type="NCBI Taxonomy" id="2184082"/>
    <lineage>
        <taxon>Bacteria</taxon>
        <taxon>Pseudomonadati</taxon>
        <taxon>Bacteroidota</taxon>
        <taxon>Bacteroidia</taxon>
        <taxon>Marinilabiliales</taxon>
        <taxon>Marinifilaceae</taxon>
    </lineage>
</organism>
<feature type="transmembrane region" description="Helical" evidence="3">
    <location>
        <begin position="780"/>
        <end position="800"/>
    </location>
</feature>
<dbReference type="InterPro" id="IPR036116">
    <property type="entry name" value="FN3_sf"/>
</dbReference>
<dbReference type="GO" id="GO:0000155">
    <property type="term" value="F:phosphorelay sensor kinase activity"/>
    <property type="evidence" value="ECO:0007669"/>
    <property type="project" value="TreeGrafter"/>
</dbReference>
<dbReference type="SUPFAM" id="SSF49265">
    <property type="entry name" value="Fibronectin type III"/>
    <property type="match status" value="1"/>
</dbReference>
<dbReference type="Proteomes" id="UP000248079">
    <property type="component" value="Unassembled WGS sequence"/>
</dbReference>
<evidence type="ECO:0000313" key="6">
    <source>
        <dbReference type="Proteomes" id="UP000248079"/>
    </source>
</evidence>
<dbReference type="InterPro" id="IPR016032">
    <property type="entry name" value="Sig_transdc_resp-reg_C-effctor"/>
</dbReference>
<dbReference type="InterPro" id="IPR000792">
    <property type="entry name" value="Tscrpt_reg_LuxR_C"/>
</dbReference>
<dbReference type="GO" id="GO:0006355">
    <property type="term" value="P:regulation of DNA-templated transcription"/>
    <property type="evidence" value="ECO:0007669"/>
    <property type="project" value="InterPro"/>
</dbReference>
<evidence type="ECO:0000256" key="3">
    <source>
        <dbReference type="SAM" id="Phobius"/>
    </source>
</evidence>
<comment type="caution">
    <text evidence="5">The sequence shown here is derived from an EMBL/GenBank/DDBJ whole genome shotgun (WGS) entry which is preliminary data.</text>
</comment>
<keyword evidence="1" id="KW-0597">Phosphoprotein</keyword>
<dbReference type="InterPro" id="IPR011110">
    <property type="entry name" value="Reg_prop"/>
</dbReference>
<dbReference type="InterPro" id="IPR036388">
    <property type="entry name" value="WH-like_DNA-bd_sf"/>
</dbReference>
<dbReference type="InterPro" id="IPR011047">
    <property type="entry name" value="Quinoprotein_ADH-like_sf"/>
</dbReference>
<dbReference type="SUPFAM" id="SSF46894">
    <property type="entry name" value="C-terminal effector domain of the bipartite response regulators"/>
    <property type="match status" value="1"/>
</dbReference>
<dbReference type="Pfam" id="PF07495">
    <property type="entry name" value="Y_Y_Y"/>
    <property type="match status" value="1"/>
</dbReference>
<feature type="domain" description="HTH luxR-type" evidence="4">
    <location>
        <begin position="932"/>
        <end position="989"/>
    </location>
</feature>
<keyword evidence="3" id="KW-0472">Membrane</keyword>
<proteinExistence type="predicted"/>
<name>A0A2V3ZUF9_9BACT</name>
<dbReference type="Gene3D" id="1.10.10.10">
    <property type="entry name" value="Winged helix-like DNA-binding domain superfamily/Winged helix DNA-binding domain"/>
    <property type="match status" value="1"/>
</dbReference>
<dbReference type="EMBL" id="QFLI01000008">
    <property type="protein sequence ID" value="PXX98065.1"/>
    <property type="molecule type" value="Genomic_DNA"/>
</dbReference>
<dbReference type="AlphaFoldDB" id="A0A2V3ZUF9"/>
<feature type="coiled-coil region" evidence="2">
    <location>
        <begin position="797"/>
        <end position="855"/>
    </location>
</feature>
<evidence type="ECO:0000259" key="4">
    <source>
        <dbReference type="SMART" id="SM00421"/>
    </source>
</evidence>
<accession>A0A2V3ZUF9</accession>
<keyword evidence="3" id="KW-1133">Transmembrane helix</keyword>
<evidence type="ECO:0000256" key="2">
    <source>
        <dbReference type="SAM" id="Coils"/>
    </source>
</evidence>
<dbReference type="Gene3D" id="2.130.10.10">
    <property type="entry name" value="YVTN repeat-like/Quinoprotein amine dehydrogenase"/>
    <property type="match status" value="2"/>
</dbReference>
<dbReference type="InterPro" id="IPR003961">
    <property type="entry name" value="FN3_dom"/>
</dbReference>
<dbReference type="SMART" id="SM00421">
    <property type="entry name" value="HTH_LUXR"/>
    <property type="match status" value="1"/>
</dbReference>
<dbReference type="GO" id="GO:0003677">
    <property type="term" value="F:DNA binding"/>
    <property type="evidence" value="ECO:0007669"/>
    <property type="project" value="InterPro"/>
</dbReference>
<dbReference type="InterPro" id="IPR015943">
    <property type="entry name" value="WD40/YVTN_repeat-like_dom_sf"/>
</dbReference>
<evidence type="ECO:0000256" key="1">
    <source>
        <dbReference type="ARBA" id="ARBA00022553"/>
    </source>
</evidence>
<dbReference type="PANTHER" id="PTHR43547:SF2">
    <property type="entry name" value="HYBRID SIGNAL TRANSDUCTION HISTIDINE KINASE C"/>
    <property type="match status" value="1"/>
</dbReference>
<sequence length="992" mass="115255">MWYYINFAYFYETLYISINKITIALNKSTTILLLLLLVNFSCIAKVKNKGIPFIKNFPRSEYHGGTQNWDIAQSTKGLMYFANNEGVLEFDGTNWRLIEMPNNSVVRSLVIDESDKVYVGAYNEFGFLEPDEKGKLNFHSLVSLVPEKDRDFKEIWQIYLYKNGIVFHSFQKVFFYKDGKISVLGDGELFRQSFVVGDEFYVQVPKRGFCKLNGQNFQLVEDGEKLKDFEIVSVLPYSEDELLIATALHGLFIYNADSIEVWDLKVNKSFVKDQIYSGLAVNEKHFVFGTVRNGLYILNKQGQIIQHINTDLGLPNNTILSLFQDSEENLWLGLDNGINHLEISSPVSTFPRIRDIGTGYASIYHNGYLYLGTNMGLFAQKYDFSDSTLDAEEKFNLVANTAGQVWSLEVIGGELICGHTNGTFRIDKNRGELISDVEGGWKYLYHKDFPNKMIGGTYSGLILFERDSERDKWKFKQKIGGFNESSRELLWGADNSIWMSHGYKGIYRIVLNNALDSCINVRLYGSEDGLPSDLSVGLHEIRGEKVFTTNEGIYKFVPELNKFEVYSSLNNLFGKKKELTKLFQQSNGDVWYFQDERVGILKLQVDNTYAKQELAFSTIRGSFIGAFENVCEIDKRNVLIATEDGFVHYNPEIRKRYENTFHTLIREVRVEGKTQDSVIYAGNKTNKENSVEYIKFRNNEILFQFSAPQSSHAQFVNYKYQLQGFDQDTSIWETNTSKEYTNLREGEYVFRVLAKNQYGVQSAPDEFKFIILPPWYRSKLAYFVYLFISMLIIYGVILLVRLRMKRMQQKLEKQQEEELRIKEQKFREEALIAEREIVELRNEKLKSEVDFKTRELASSTMNIIHKNEVLSYAVGELKKALKKIKDPTALVQVRQLMKTLDSEFNSNQDWEQFELHFDQVHENFLKRLRNAYSQLTPKDLRMCAYLRMNLSTKEIAPLMNISVRGVEISRYRLRKKFDLTRDENLIDFLLNV</sequence>
<protein>
    <recommendedName>
        <fullName evidence="4">HTH luxR-type domain-containing protein</fullName>
    </recommendedName>
</protein>
<dbReference type="InterPro" id="IPR011123">
    <property type="entry name" value="Y_Y_Y"/>
</dbReference>
<keyword evidence="2" id="KW-0175">Coiled coil</keyword>
<dbReference type="SUPFAM" id="SSF50998">
    <property type="entry name" value="Quinoprotein alcohol dehydrogenase-like"/>
    <property type="match status" value="1"/>
</dbReference>
<evidence type="ECO:0000313" key="5">
    <source>
        <dbReference type="EMBL" id="PXX98065.1"/>
    </source>
</evidence>
<dbReference type="Gene3D" id="2.60.40.10">
    <property type="entry name" value="Immunoglobulins"/>
    <property type="match status" value="1"/>
</dbReference>
<gene>
    <name evidence="5" type="ORF">DF185_17200</name>
</gene>
<dbReference type="InterPro" id="IPR013783">
    <property type="entry name" value="Ig-like_fold"/>
</dbReference>
<dbReference type="PANTHER" id="PTHR43547">
    <property type="entry name" value="TWO-COMPONENT HISTIDINE KINASE"/>
    <property type="match status" value="1"/>
</dbReference>
<keyword evidence="3" id="KW-0812">Transmembrane</keyword>
<dbReference type="SUPFAM" id="SSF63829">
    <property type="entry name" value="Calcium-dependent phosphotriesterase"/>
    <property type="match status" value="1"/>
</dbReference>